<feature type="chain" id="PRO_5012269226" description="LysM domain-containing protein" evidence="2">
    <location>
        <begin position="25"/>
        <end position="688"/>
    </location>
</feature>
<dbReference type="InterPro" id="IPR008258">
    <property type="entry name" value="Transglycosylase_SLT_dom_1"/>
</dbReference>
<evidence type="ECO:0000313" key="5">
    <source>
        <dbReference type="Proteomes" id="UP000218113"/>
    </source>
</evidence>
<dbReference type="SUPFAM" id="SSF53955">
    <property type="entry name" value="Lysozyme-like"/>
    <property type="match status" value="1"/>
</dbReference>
<dbReference type="CDD" id="cd16894">
    <property type="entry name" value="MltD-like"/>
    <property type="match status" value="1"/>
</dbReference>
<dbReference type="SUPFAM" id="SSF54106">
    <property type="entry name" value="LysM domain"/>
    <property type="match status" value="2"/>
</dbReference>
<dbReference type="PANTHER" id="PTHR37423">
    <property type="entry name" value="SOLUBLE LYTIC MUREIN TRANSGLYCOSYLASE-RELATED"/>
    <property type="match status" value="1"/>
</dbReference>
<dbReference type="Gene3D" id="3.10.350.10">
    <property type="entry name" value="LysM domain"/>
    <property type="match status" value="2"/>
</dbReference>
<evidence type="ECO:0000256" key="1">
    <source>
        <dbReference type="ARBA" id="ARBA00007734"/>
    </source>
</evidence>
<comment type="caution">
    <text evidence="4">The sequence shown here is derived from an EMBL/GenBank/DDBJ whole genome shotgun (WGS) entry which is preliminary data.</text>
</comment>
<dbReference type="AlphaFoldDB" id="A0A2A4STD5"/>
<protein>
    <recommendedName>
        <fullName evidence="3">LysM domain-containing protein</fullName>
    </recommendedName>
</protein>
<name>A0A2A4STD5_9DELT</name>
<proteinExistence type="inferred from homology"/>
<evidence type="ECO:0000256" key="2">
    <source>
        <dbReference type="SAM" id="SignalP"/>
    </source>
</evidence>
<dbReference type="Proteomes" id="UP000218113">
    <property type="component" value="Unassembled WGS sequence"/>
</dbReference>
<evidence type="ECO:0000259" key="3">
    <source>
        <dbReference type="PROSITE" id="PS51782"/>
    </source>
</evidence>
<comment type="similarity">
    <text evidence="1">Belongs to the transglycosylase Slt family.</text>
</comment>
<dbReference type="EMBL" id="NVSR01000120">
    <property type="protein sequence ID" value="PCI24676.1"/>
    <property type="molecule type" value="Genomic_DNA"/>
</dbReference>
<dbReference type="PANTHER" id="PTHR37423:SF2">
    <property type="entry name" value="MEMBRANE-BOUND LYTIC MUREIN TRANSGLYCOSYLASE C"/>
    <property type="match status" value="1"/>
</dbReference>
<dbReference type="InterPro" id="IPR000189">
    <property type="entry name" value="Transglyc_AS"/>
</dbReference>
<evidence type="ECO:0000313" key="4">
    <source>
        <dbReference type="EMBL" id="PCI24676.1"/>
    </source>
</evidence>
<dbReference type="GO" id="GO:0016020">
    <property type="term" value="C:membrane"/>
    <property type="evidence" value="ECO:0007669"/>
    <property type="project" value="InterPro"/>
</dbReference>
<dbReference type="SMART" id="SM00257">
    <property type="entry name" value="LysM"/>
    <property type="match status" value="2"/>
</dbReference>
<dbReference type="PROSITE" id="PS51782">
    <property type="entry name" value="LYSM"/>
    <property type="match status" value="2"/>
</dbReference>
<dbReference type="Pfam" id="PF01464">
    <property type="entry name" value="SLT"/>
    <property type="match status" value="1"/>
</dbReference>
<keyword evidence="2" id="KW-0732">Signal</keyword>
<gene>
    <name evidence="4" type="ORF">COB67_11395</name>
</gene>
<dbReference type="InterPro" id="IPR023346">
    <property type="entry name" value="Lysozyme-like_dom_sf"/>
</dbReference>
<dbReference type="Pfam" id="PF01476">
    <property type="entry name" value="LysM"/>
    <property type="match status" value="2"/>
</dbReference>
<feature type="domain" description="LysM" evidence="3">
    <location>
        <begin position="633"/>
        <end position="678"/>
    </location>
</feature>
<sequence length="688" mass="77206">MISKPYITLFLLLAGALGSPDVRASTSSPIKIQEVETRALIQHSQDKSFFDYPASKNLTHASNSLATVPEGNVFSVPTPPNPVFSTDQEASDTETSPISLLQIPTPRFSSPLLEALPVGLEGDLAEDWLGPNSVEDTQLSVEDTPLLNSTQELKEDTQLSAEDLPLPDSIQELKEKTQLSVEGLPLPDSTQELNEKTQLSIKDLPLPDSTQELNEKTQLSVKDLPLPDSTLDAEEISASPASVINKSKTETISTAIEQPPVYNEQSEAAFIVEEVVVDTENKNEDEAYNPKAYNVPDIELVSNKKIEAFIKMYTQRRRKALEIAITRSAKYMGMIHRIFKEHGLPLNLAYLAIVESNFNPVARSKAQALGLWQFMSYTGKAYGLSNSWWHDDRYDPEKSTIAAANYLKHLHRQFKGDWELALAAYNTGGGRVRRAIRRAKAQKKAANFWSLRLPRETRGHVPAFYAVATIFNNLEAYGFAPAPAHLEQPQRQMVIVPGGVPLKQVAAVLGTKLQDLKELNPNLKRGITPATAATFEIAIPTDVALGVDEYNQLNESRKQFWKYHRVRKGESLWTISRKYQVPIKKIKSFNHMRRTLLRIGQKLMLPLPSDWAPKKYQRPYKPVKVKKIPGLNYAHKVRSGDTLWSISLKYAVTIRQLRAWNPRASRSRYLKIGTKLYLKRPVKVAGLN</sequence>
<reference evidence="5" key="1">
    <citation type="submission" date="2017-08" db="EMBL/GenBank/DDBJ databases">
        <title>A dynamic microbial community with high functional redundancy inhabits the cold, oxic subseafloor aquifer.</title>
        <authorList>
            <person name="Tully B.J."/>
            <person name="Wheat C.G."/>
            <person name="Glazer B.T."/>
            <person name="Huber J.A."/>
        </authorList>
    </citation>
    <scope>NUCLEOTIDE SEQUENCE [LARGE SCALE GENOMIC DNA]</scope>
</reference>
<dbReference type="GO" id="GO:0008933">
    <property type="term" value="F:peptidoglycan lytic transglycosylase activity"/>
    <property type="evidence" value="ECO:0007669"/>
    <property type="project" value="InterPro"/>
</dbReference>
<accession>A0A2A4STD5</accession>
<dbReference type="PROSITE" id="PS00922">
    <property type="entry name" value="TRANSGLYCOSYLASE"/>
    <property type="match status" value="1"/>
</dbReference>
<dbReference type="InterPro" id="IPR036779">
    <property type="entry name" value="LysM_dom_sf"/>
</dbReference>
<feature type="domain" description="LysM" evidence="3">
    <location>
        <begin position="562"/>
        <end position="605"/>
    </location>
</feature>
<dbReference type="GO" id="GO:0000270">
    <property type="term" value="P:peptidoglycan metabolic process"/>
    <property type="evidence" value="ECO:0007669"/>
    <property type="project" value="InterPro"/>
</dbReference>
<feature type="signal peptide" evidence="2">
    <location>
        <begin position="1"/>
        <end position="24"/>
    </location>
</feature>
<dbReference type="CDD" id="cd00118">
    <property type="entry name" value="LysM"/>
    <property type="match status" value="2"/>
</dbReference>
<dbReference type="InterPro" id="IPR018392">
    <property type="entry name" value="LysM"/>
</dbReference>
<organism evidence="4 5">
    <name type="scientific">SAR324 cluster bacterium</name>
    <dbReference type="NCBI Taxonomy" id="2024889"/>
    <lineage>
        <taxon>Bacteria</taxon>
        <taxon>Deltaproteobacteria</taxon>
        <taxon>SAR324 cluster</taxon>
    </lineage>
</organism>
<dbReference type="Gene3D" id="1.10.530.10">
    <property type="match status" value="1"/>
</dbReference>